<feature type="transmembrane region" description="Helical" evidence="1">
    <location>
        <begin position="226"/>
        <end position="246"/>
    </location>
</feature>
<feature type="transmembrane region" description="Helical" evidence="1">
    <location>
        <begin position="297"/>
        <end position="318"/>
    </location>
</feature>
<feature type="transmembrane region" description="Helical" evidence="1">
    <location>
        <begin position="107"/>
        <end position="129"/>
    </location>
</feature>
<keyword evidence="1" id="KW-0812">Transmembrane</keyword>
<gene>
    <name evidence="2" type="ORF">METZ01_LOCUS1740</name>
</gene>
<dbReference type="PANTHER" id="PTHR44809">
    <property type="match status" value="1"/>
</dbReference>
<dbReference type="Pfam" id="PF13432">
    <property type="entry name" value="TPR_16"/>
    <property type="match status" value="1"/>
</dbReference>
<feature type="transmembrane region" description="Helical" evidence="1">
    <location>
        <begin position="163"/>
        <end position="180"/>
    </location>
</feature>
<sequence length="548" mass="61188">VSVNNRKRVRGRDQVTSTGHGLLLFVVLVPLLVYGQSVQYDYVQADDADLILKNRLFISQLGNIPNTFTRSYFEVDGELNDQKTYYRPLVISSLILDTQLGSGAATVYHVTNVAMHALVVFLLYSLLIAMQADRRVAGACALLFAVHPVNVQAVCWIVGRNDLLLAVWVLTSMLSLIRFSRTNATTALLGHLVAFALALFTKESAIMMLPLFFLFAWLWVGQSSFYLRHRSLLMGYGVILLGWYGLRQQALSGGDVFEVTTIRSLSQTLFVNIPDLLVHTGKVVAPIRLSIMPSLDLTGLMLGVLALGICATIFGRVLTPRRQVFVWGWFLLFLLPTLLVEEMPIYEHRAYVPLLGLCIGLSQIKIAEHTARRQHVVAVILLALFTVQTVRHSAVFTDRFTYWASATNDSPYAPIALVNLGQMEEERGRPGQAELHYRRALSLDPETPKANNNLGIVLMAKGDSASAKARFLEELRVNPENAEAHFNLGLYNKLVGRIAEAVPYWKSTLELNPYFVPAYQNLADYYHGIDDVATARYYESRLAALNVP</sequence>
<dbReference type="PROSITE" id="PS50005">
    <property type="entry name" value="TPR"/>
    <property type="match status" value="3"/>
</dbReference>
<dbReference type="InterPro" id="IPR052943">
    <property type="entry name" value="TMTC_O-mannosyl-trnsfr"/>
</dbReference>
<dbReference type="SUPFAM" id="SSF48452">
    <property type="entry name" value="TPR-like"/>
    <property type="match status" value="1"/>
</dbReference>
<keyword evidence="1" id="KW-1133">Transmembrane helix</keyword>
<dbReference type="SMART" id="SM00028">
    <property type="entry name" value="TPR"/>
    <property type="match status" value="3"/>
</dbReference>
<protein>
    <submittedName>
        <fullName evidence="2">Uncharacterized protein</fullName>
    </submittedName>
</protein>
<dbReference type="PANTHER" id="PTHR44809:SF1">
    <property type="entry name" value="PROTEIN O-MANNOSYL-TRANSFERASE TMTC1"/>
    <property type="match status" value="1"/>
</dbReference>
<dbReference type="InterPro" id="IPR011990">
    <property type="entry name" value="TPR-like_helical_dom_sf"/>
</dbReference>
<accession>A0A381N2S1</accession>
<feature type="transmembrane region" description="Helical" evidence="1">
    <location>
        <begin position="21"/>
        <end position="40"/>
    </location>
</feature>
<feature type="non-terminal residue" evidence="2">
    <location>
        <position position="1"/>
    </location>
</feature>
<evidence type="ECO:0000256" key="1">
    <source>
        <dbReference type="SAM" id="Phobius"/>
    </source>
</evidence>
<dbReference type="Pfam" id="PF13181">
    <property type="entry name" value="TPR_8"/>
    <property type="match status" value="1"/>
</dbReference>
<dbReference type="AlphaFoldDB" id="A0A381N2S1"/>
<feature type="transmembrane region" description="Helical" evidence="1">
    <location>
        <begin position="324"/>
        <end position="340"/>
    </location>
</feature>
<keyword evidence="1" id="KW-0472">Membrane</keyword>
<evidence type="ECO:0000313" key="2">
    <source>
        <dbReference type="EMBL" id="SUZ48886.1"/>
    </source>
</evidence>
<feature type="transmembrane region" description="Helical" evidence="1">
    <location>
        <begin position="192"/>
        <end position="220"/>
    </location>
</feature>
<feature type="transmembrane region" description="Helical" evidence="1">
    <location>
        <begin position="136"/>
        <end position="157"/>
    </location>
</feature>
<dbReference type="EMBL" id="UINC01000091">
    <property type="protein sequence ID" value="SUZ48886.1"/>
    <property type="molecule type" value="Genomic_DNA"/>
</dbReference>
<proteinExistence type="predicted"/>
<name>A0A381N2S1_9ZZZZ</name>
<dbReference type="Gene3D" id="1.25.40.10">
    <property type="entry name" value="Tetratricopeptide repeat domain"/>
    <property type="match status" value="1"/>
</dbReference>
<organism evidence="2">
    <name type="scientific">marine metagenome</name>
    <dbReference type="NCBI Taxonomy" id="408172"/>
    <lineage>
        <taxon>unclassified sequences</taxon>
        <taxon>metagenomes</taxon>
        <taxon>ecological metagenomes</taxon>
    </lineage>
</organism>
<reference evidence="2" key="1">
    <citation type="submission" date="2018-05" db="EMBL/GenBank/DDBJ databases">
        <authorList>
            <person name="Lanie J.A."/>
            <person name="Ng W.-L."/>
            <person name="Kazmierczak K.M."/>
            <person name="Andrzejewski T.M."/>
            <person name="Davidsen T.M."/>
            <person name="Wayne K.J."/>
            <person name="Tettelin H."/>
            <person name="Glass J.I."/>
            <person name="Rusch D."/>
            <person name="Podicherti R."/>
            <person name="Tsui H.-C.T."/>
            <person name="Winkler M.E."/>
        </authorList>
    </citation>
    <scope>NUCLEOTIDE SEQUENCE</scope>
</reference>
<dbReference type="InterPro" id="IPR019734">
    <property type="entry name" value="TPR_rpt"/>
</dbReference>